<dbReference type="OrthoDB" id="2628441at2"/>
<keyword evidence="1" id="KW-1133">Transmembrane helix</keyword>
<feature type="transmembrane region" description="Helical" evidence="1">
    <location>
        <begin position="6"/>
        <end position="23"/>
    </location>
</feature>
<dbReference type="KEGG" id="pdu:PDUR_24045"/>
<dbReference type="eggNOG" id="ENOG50305U3">
    <property type="taxonomic scope" value="Bacteria"/>
</dbReference>
<gene>
    <name evidence="2" type="ORF">PDUR_24045</name>
</gene>
<evidence type="ECO:0000313" key="3">
    <source>
        <dbReference type="Proteomes" id="UP000029409"/>
    </source>
</evidence>
<dbReference type="PROSITE" id="PS51257">
    <property type="entry name" value="PROKAR_LIPOPROTEIN"/>
    <property type="match status" value="1"/>
</dbReference>
<keyword evidence="3" id="KW-1185">Reference proteome</keyword>
<feature type="transmembrane region" description="Helical" evidence="1">
    <location>
        <begin position="81"/>
        <end position="105"/>
    </location>
</feature>
<keyword evidence="1" id="KW-0812">Transmembrane</keyword>
<dbReference type="EMBL" id="CP009288">
    <property type="protein sequence ID" value="AIQ14616.1"/>
    <property type="molecule type" value="Genomic_DNA"/>
</dbReference>
<protein>
    <submittedName>
        <fullName evidence="2">Uncharacterized protein</fullName>
    </submittedName>
</protein>
<dbReference type="RefSeq" id="WP_042208364.1">
    <property type="nucleotide sequence ID" value="NZ_CP009288.1"/>
</dbReference>
<reference evidence="2 3" key="1">
    <citation type="submission" date="2014-08" db="EMBL/GenBank/DDBJ databases">
        <title>Comparative genomics of the Paenibacillus odorifer group.</title>
        <authorList>
            <person name="den Bakker H.C."/>
            <person name="Tsai Y.-C."/>
            <person name="Martin N."/>
            <person name="Korlach J."/>
            <person name="Wiedmann M."/>
        </authorList>
    </citation>
    <scope>NUCLEOTIDE SEQUENCE [LARGE SCALE GENOMIC DNA]</scope>
    <source>
        <strain evidence="2 3">DSM 1735</strain>
    </source>
</reference>
<sequence length="131" mass="14933">MKGIDIVLLVLYSTAIGCSLYIIHRHKAYFFERFRKGVVSVFMLAMLFFLLAYTVKMLIVLAAHFAQIYGLFTPELETWLLYGWTLTQLGTTAGLIALAALTYSGRYDQFIYFRRIDRKGEGHADSDTGSK</sequence>
<feature type="transmembrane region" description="Helical" evidence="1">
    <location>
        <begin position="44"/>
        <end position="69"/>
    </location>
</feature>
<dbReference type="STRING" id="44251.PDUR_24045"/>
<dbReference type="AlphaFoldDB" id="A0A089HRG8"/>
<dbReference type="Proteomes" id="UP000029409">
    <property type="component" value="Chromosome"/>
</dbReference>
<accession>A0A089HRG8</accession>
<evidence type="ECO:0000313" key="2">
    <source>
        <dbReference type="EMBL" id="AIQ14616.1"/>
    </source>
</evidence>
<proteinExistence type="predicted"/>
<organism evidence="2 3">
    <name type="scientific">Paenibacillus durus</name>
    <name type="common">Paenibacillus azotofixans</name>
    <dbReference type="NCBI Taxonomy" id="44251"/>
    <lineage>
        <taxon>Bacteria</taxon>
        <taxon>Bacillati</taxon>
        <taxon>Bacillota</taxon>
        <taxon>Bacilli</taxon>
        <taxon>Bacillales</taxon>
        <taxon>Paenibacillaceae</taxon>
        <taxon>Paenibacillus</taxon>
    </lineage>
</organism>
<name>A0A089HRG8_PAEDU</name>
<evidence type="ECO:0000256" key="1">
    <source>
        <dbReference type="SAM" id="Phobius"/>
    </source>
</evidence>
<keyword evidence="1" id="KW-0472">Membrane</keyword>